<keyword evidence="5" id="KW-0067">ATP-binding</keyword>
<evidence type="ECO:0000256" key="2">
    <source>
        <dbReference type="ARBA" id="ARBA00022679"/>
    </source>
</evidence>
<dbReference type="Pfam" id="PF07005">
    <property type="entry name" value="SBD_N"/>
    <property type="match status" value="1"/>
</dbReference>
<dbReference type="InterPro" id="IPR031475">
    <property type="entry name" value="NBD_C"/>
</dbReference>
<evidence type="ECO:0000256" key="4">
    <source>
        <dbReference type="ARBA" id="ARBA00022777"/>
    </source>
</evidence>
<dbReference type="KEGG" id="bgf:BC1003_0577"/>
<keyword evidence="4" id="KW-0418">Kinase</keyword>
<feature type="domain" description="Four-carbon acid sugar kinase N-terminal" evidence="7">
    <location>
        <begin position="3"/>
        <end position="222"/>
    </location>
</feature>
<dbReference type="EMBL" id="CP002217">
    <property type="protein sequence ID" value="ADN56580.1"/>
    <property type="molecule type" value="Genomic_DNA"/>
</dbReference>
<dbReference type="Gene3D" id="3.40.50.10840">
    <property type="entry name" value="Putative sugar-binding, N-terminal domain"/>
    <property type="match status" value="1"/>
</dbReference>
<evidence type="ECO:0000259" key="8">
    <source>
        <dbReference type="Pfam" id="PF17042"/>
    </source>
</evidence>
<proteinExistence type="inferred from homology"/>
<dbReference type="eggNOG" id="COG3395">
    <property type="taxonomic scope" value="Bacteria"/>
</dbReference>
<feature type="domain" description="Four-carbon acid sugar kinase nucleotide binding" evidence="8">
    <location>
        <begin position="257"/>
        <end position="412"/>
    </location>
</feature>
<dbReference type="Pfam" id="PF17042">
    <property type="entry name" value="NBD_C"/>
    <property type="match status" value="1"/>
</dbReference>
<evidence type="ECO:0000256" key="5">
    <source>
        <dbReference type="ARBA" id="ARBA00022840"/>
    </source>
</evidence>
<evidence type="ECO:0000259" key="7">
    <source>
        <dbReference type="Pfam" id="PF07005"/>
    </source>
</evidence>
<dbReference type="InterPro" id="IPR037051">
    <property type="entry name" value="4-carb_acid_sugar_kinase_N_sf"/>
</dbReference>
<keyword evidence="6" id="KW-0119">Carbohydrate metabolism</keyword>
<evidence type="ECO:0000313" key="9">
    <source>
        <dbReference type="EMBL" id="ADN56580.1"/>
    </source>
</evidence>
<reference evidence="9" key="1">
    <citation type="submission" date="2010-09" db="EMBL/GenBank/DDBJ databases">
        <title>Complete sequence of chromosome1 of Burkholderia sp. CCGE1003.</title>
        <authorList>
            <consortium name="US DOE Joint Genome Institute"/>
            <person name="Lucas S."/>
            <person name="Copeland A."/>
            <person name="Lapidus A."/>
            <person name="Cheng J.-F."/>
            <person name="Bruce D."/>
            <person name="Goodwin L."/>
            <person name="Pitluck S."/>
            <person name="Daligault H."/>
            <person name="Davenport K."/>
            <person name="Detter J.C."/>
            <person name="Han C."/>
            <person name="Tapia R."/>
            <person name="Land M."/>
            <person name="Hauser L."/>
            <person name="Jeffries C."/>
            <person name="Kyrpides N."/>
            <person name="Ivanova N."/>
            <person name="Ovchinnikova G."/>
            <person name="Martinez-Romero E."/>
            <person name="Rogel M.A."/>
            <person name="Auchtung J."/>
            <person name="Tiedje J.M."/>
            <person name="Woyke T."/>
        </authorList>
    </citation>
    <scope>NUCLEOTIDE SEQUENCE</scope>
    <source>
        <strain evidence="9">CCGE1003</strain>
    </source>
</reference>
<evidence type="ECO:0000256" key="6">
    <source>
        <dbReference type="ARBA" id="ARBA00023277"/>
    </source>
</evidence>
<dbReference type="Gene3D" id="3.40.980.20">
    <property type="entry name" value="Four-carbon acid sugar kinase, nucleotide binding domain"/>
    <property type="match status" value="1"/>
</dbReference>
<dbReference type="SUPFAM" id="SSF142764">
    <property type="entry name" value="YgbK-like"/>
    <property type="match status" value="1"/>
</dbReference>
<dbReference type="InterPro" id="IPR010737">
    <property type="entry name" value="4-carb_acid_sugar_kinase_N"/>
</dbReference>
<evidence type="ECO:0000256" key="1">
    <source>
        <dbReference type="ARBA" id="ARBA00005715"/>
    </source>
</evidence>
<dbReference type="GO" id="GO:0016301">
    <property type="term" value="F:kinase activity"/>
    <property type="evidence" value="ECO:0007669"/>
    <property type="project" value="UniProtKB-KW"/>
</dbReference>
<keyword evidence="3" id="KW-0547">Nucleotide-binding</keyword>
<dbReference type="InterPro" id="IPR042213">
    <property type="entry name" value="NBD_C_sf"/>
</dbReference>
<dbReference type="STRING" id="640512.BC1003_0577"/>
<gene>
    <name evidence="9" type="ordered locus">BC1003_0577</name>
</gene>
<dbReference type="GO" id="GO:0005524">
    <property type="term" value="F:ATP binding"/>
    <property type="evidence" value="ECO:0007669"/>
    <property type="project" value="UniProtKB-KW"/>
</dbReference>
<keyword evidence="2" id="KW-0808">Transferase</keyword>
<comment type="similarity">
    <text evidence="1">Belongs to the four-carbon acid sugar kinase family.</text>
</comment>
<dbReference type="OrthoDB" id="191465at2"/>
<organism evidence="9">
    <name type="scientific">Burkholderia sp. (strain CCGE1003)</name>
    <dbReference type="NCBI Taxonomy" id="640512"/>
    <lineage>
        <taxon>Bacteria</taxon>
        <taxon>Pseudomonadati</taxon>
        <taxon>Pseudomonadota</taxon>
        <taxon>Betaproteobacteria</taxon>
        <taxon>Burkholderiales</taxon>
        <taxon>Burkholderiaceae</taxon>
        <taxon>Burkholderia</taxon>
    </lineage>
</organism>
<sequence length="436" mass="45334">MSMLIIADDLSGAADCAIGFASVGHRTVVTLEVPAHGRDEHTADVIAADTDTRRLAPAEAAQRTAAAWQALRAPGRRLYKKIDSTLRGNWAAEVAALQPLAGLAIVAPAFPATGRTLRNGRVFVQGEPLEATDTWKLENAGRSADLHAMLAQAGLSTAQLDVDALREGGDALTARIAAVAASGTQALVVDAETGHDLLTLAQATTQMDEDLFWVGSGGLAREIASLEGLFGAGPRKARTPQTAGCPSQPRHEQAPVLVLVGSLSAVSERQCAMLRERAGMAELTVPPAVLREREHHADWPAWQARIGAALGTRADLLLRIGRDNAFDAAEGAMLSAALAALVEPHFATLGGLIATGGETARAMLSTVGIRGVELIAEIEAGVAVGKPVKANAAQTHLRIVTKAGAFGTDHALFAAWRYLHEAPAALSGTTGLHDPA</sequence>
<dbReference type="HOGENOM" id="CLU_029424_0_1_4"/>
<accession>E1T8Y6</accession>
<evidence type="ECO:0000256" key="3">
    <source>
        <dbReference type="ARBA" id="ARBA00022741"/>
    </source>
</evidence>
<name>E1T8Y6_BURSG</name>
<protein>
    <submittedName>
        <fullName evidence="9">Type III effector Hrp-dependent outers domain protein</fullName>
    </submittedName>
</protein>
<dbReference type="AlphaFoldDB" id="E1T8Y6"/>